<accession>A0A5J4UCB0</accession>
<name>A0A5J4UCB0_9EUKA</name>
<dbReference type="Proteomes" id="UP000324800">
    <property type="component" value="Unassembled WGS sequence"/>
</dbReference>
<proteinExistence type="predicted"/>
<dbReference type="EMBL" id="SNRW01017896">
    <property type="protein sequence ID" value="KAA6367864.1"/>
    <property type="molecule type" value="Genomic_DNA"/>
</dbReference>
<evidence type="ECO:0000313" key="1">
    <source>
        <dbReference type="EMBL" id="KAA6367864.1"/>
    </source>
</evidence>
<sequence>MKCKCVQLADIGTPPVIRRADLFIAHRLTQWGTDRSKMILSDAFLRLDPTGTYFSSGSAHLDSFIALPSLRWPLHPRLLLKGGQRSCEGQERSARLIIGGVPQLYITFRIMSPTLHKAS</sequence>
<comment type="caution">
    <text evidence="1">The sequence shown here is derived from an EMBL/GenBank/DDBJ whole genome shotgun (WGS) entry which is preliminary data.</text>
</comment>
<organism evidence="1 2">
    <name type="scientific">Streblomastix strix</name>
    <dbReference type="NCBI Taxonomy" id="222440"/>
    <lineage>
        <taxon>Eukaryota</taxon>
        <taxon>Metamonada</taxon>
        <taxon>Preaxostyla</taxon>
        <taxon>Oxymonadida</taxon>
        <taxon>Streblomastigidae</taxon>
        <taxon>Streblomastix</taxon>
    </lineage>
</organism>
<dbReference type="AlphaFoldDB" id="A0A5J4UCB0"/>
<feature type="non-terminal residue" evidence="1">
    <location>
        <position position="1"/>
    </location>
</feature>
<gene>
    <name evidence="1" type="ORF">EZS28_036608</name>
</gene>
<reference evidence="1 2" key="1">
    <citation type="submission" date="2019-03" db="EMBL/GenBank/DDBJ databases">
        <title>Single cell metagenomics reveals metabolic interactions within the superorganism composed of flagellate Streblomastix strix and complex community of Bacteroidetes bacteria on its surface.</title>
        <authorList>
            <person name="Treitli S.C."/>
            <person name="Kolisko M."/>
            <person name="Husnik F."/>
            <person name="Keeling P."/>
            <person name="Hampl V."/>
        </authorList>
    </citation>
    <scope>NUCLEOTIDE SEQUENCE [LARGE SCALE GENOMIC DNA]</scope>
    <source>
        <strain evidence="1">ST1C</strain>
    </source>
</reference>
<evidence type="ECO:0000313" key="2">
    <source>
        <dbReference type="Proteomes" id="UP000324800"/>
    </source>
</evidence>
<protein>
    <submittedName>
        <fullName evidence="1">Uncharacterized protein</fullName>
    </submittedName>
</protein>